<evidence type="ECO:0000256" key="1">
    <source>
        <dbReference type="SAM" id="Coils"/>
    </source>
</evidence>
<reference evidence="3" key="1">
    <citation type="submission" date="2021-01" db="EMBL/GenBank/DDBJ databases">
        <authorList>
            <person name="Corre E."/>
            <person name="Pelletier E."/>
            <person name="Niang G."/>
            <person name="Scheremetjew M."/>
            <person name="Finn R."/>
            <person name="Kale V."/>
            <person name="Holt S."/>
            <person name="Cochrane G."/>
            <person name="Meng A."/>
            <person name="Brown T."/>
            <person name="Cohen L."/>
        </authorList>
    </citation>
    <scope>NUCLEOTIDE SEQUENCE</scope>
    <source>
        <strain evidence="3">RCC1614</strain>
    </source>
</reference>
<accession>A0A7R9Y3C2</accession>
<feature type="compositionally biased region" description="Basic and acidic residues" evidence="2">
    <location>
        <begin position="16"/>
        <end position="26"/>
    </location>
</feature>
<proteinExistence type="predicted"/>
<name>A0A7R9Y3C2_MICPS</name>
<feature type="coiled-coil region" evidence="1">
    <location>
        <begin position="33"/>
        <end position="88"/>
    </location>
</feature>
<evidence type="ECO:0000256" key="2">
    <source>
        <dbReference type="SAM" id="MobiDB-lite"/>
    </source>
</evidence>
<dbReference type="EMBL" id="HBDY01011155">
    <property type="protein sequence ID" value="CAD8242809.1"/>
    <property type="molecule type" value="Transcribed_RNA"/>
</dbReference>
<dbReference type="AlphaFoldDB" id="A0A7R9Y3C2"/>
<sequence>MADDAARDGVAAGGDAGRKESSKEKRANRLEELNVLRVELDTKELELREAAQELLRREQTTAVLTEELELSRRLNDVLSAELNRVREEGKLSVGLCAQGLGLP</sequence>
<feature type="region of interest" description="Disordered" evidence="2">
    <location>
        <begin position="1"/>
        <end position="26"/>
    </location>
</feature>
<organism evidence="3">
    <name type="scientific">Micromonas pusilla</name>
    <name type="common">Picoplanktonic green alga</name>
    <name type="synonym">Chromulina pusilla</name>
    <dbReference type="NCBI Taxonomy" id="38833"/>
    <lineage>
        <taxon>Eukaryota</taxon>
        <taxon>Viridiplantae</taxon>
        <taxon>Chlorophyta</taxon>
        <taxon>Mamiellophyceae</taxon>
        <taxon>Mamiellales</taxon>
        <taxon>Mamiellaceae</taxon>
        <taxon>Micromonas</taxon>
    </lineage>
</organism>
<keyword evidence="1" id="KW-0175">Coiled coil</keyword>
<protein>
    <submittedName>
        <fullName evidence="3">Uncharacterized protein</fullName>
    </submittedName>
</protein>
<gene>
    <name evidence="3" type="ORF">MPUS1402_LOCUS8421</name>
</gene>
<evidence type="ECO:0000313" key="3">
    <source>
        <dbReference type="EMBL" id="CAD8242809.1"/>
    </source>
</evidence>